<reference evidence="2" key="1">
    <citation type="journal article" date="2023" name="Int. J. Syst. Evol. Microbiol.">
        <title>Mesoterricola silvestris gen. nov., sp. nov., Mesoterricola sediminis sp. nov., Geothrix oryzae sp. nov., Geothrix edaphica sp. nov., Geothrix rubra sp. nov., and Geothrix limicola sp. nov., six novel members of Acidobacteriota isolated from soils.</title>
        <authorList>
            <person name="Itoh H."/>
            <person name="Sugisawa Y."/>
            <person name="Mise K."/>
            <person name="Xu Z."/>
            <person name="Kuniyasu M."/>
            <person name="Ushijima N."/>
            <person name="Kawano K."/>
            <person name="Kobayashi E."/>
            <person name="Shiratori Y."/>
            <person name="Masuda Y."/>
            <person name="Senoo K."/>
        </authorList>
    </citation>
    <scope>NUCLEOTIDE SEQUENCE [LARGE SCALE GENOMIC DNA]</scope>
    <source>
        <strain evidence="2">W79</strain>
    </source>
</reference>
<evidence type="ECO:0000313" key="1">
    <source>
        <dbReference type="EMBL" id="BDU72366.1"/>
    </source>
</evidence>
<organism evidence="1 2">
    <name type="scientific">Mesoterricola silvestris</name>
    <dbReference type="NCBI Taxonomy" id="2927979"/>
    <lineage>
        <taxon>Bacteria</taxon>
        <taxon>Pseudomonadati</taxon>
        <taxon>Acidobacteriota</taxon>
        <taxon>Holophagae</taxon>
        <taxon>Holophagales</taxon>
        <taxon>Holophagaceae</taxon>
        <taxon>Mesoterricola</taxon>
    </lineage>
</organism>
<accession>A0AA48K8J4</accession>
<sequence length="105" mass="11918">MTALAITRIPSLAHPPAVFRLVVAEVYGRSFDGSPCYTHCWDDSESVTVLVGDPRLSTRPDPIRRAWNHLEAKWSRVSRRFPQTRAEQMEMFIAPGPFGFERGES</sequence>
<keyword evidence="2" id="KW-1185">Reference proteome</keyword>
<name>A0AA48K8J4_9BACT</name>
<gene>
    <name evidence="1" type="ORF">METEAL_15400</name>
</gene>
<dbReference type="AlphaFoldDB" id="A0AA48K8J4"/>
<dbReference type="EMBL" id="AP027080">
    <property type="protein sequence ID" value="BDU72366.1"/>
    <property type="molecule type" value="Genomic_DNA"/>
</dbReference>
<protein>
    <submittedName>
        <fullName evidence="1">Uncharacterized protein</fullName>
    </submittedName>
</protein>
<dbReference type="KEGG" id="msil:METEAL_15400"/>
<dbReference type="Proteomes" id="UP001238179">
    <property type="component" value="Chromosome"/>
</dbReference>
<evidence type="ECO:0000313" key="2">
    <source>
        <dbReference type="Proteomes" id="UP001238179"/>
    </source>
</evidence>
<proteinExistence type="predicted"/>